<evidence type="ECO:0000256" key="2">
    <source>
        <dbReference type="ARBA" id="ARBA00022618"/>
    </source>
</evidence>
<organism evidence="5 6">
    <name type="scientific">Picrophilus torridus (strain ATCC 700027 / DSM 9790 / JCM 10055 / NBRC 100828 / KAW 2/3)</name>
    <dbReference type="NCBI Taxonomy" id="1122961"/>
    <lineage>
        <taxon>Archaea</taxon>
        <taxon>Methanobacteriati</taxon>
        <taxon>Thermoplasmatota</taxon>
        <taxon>Thermoplasmata</taxon>
        <taxon>Thermoplasmatales</taxon>
        <taxon>Picrophilaceae</taxon>
        <taxon>Picrophilus</taxon>
    </lineage>
</organism>
<dbReference type="Pfam" id="PF04079">
    <property type="entry name" value="SMC_ScpB"/>
    <property type="match status" value="1"/>
</dbReference>
<dbReference type="GO" id="GO:0051301">
    <property type="term" value="P:cell division"/>
    <property type="evidence" value="ECO:0007669"/>
    <property type="project" value="UniProtKB-KW"/>
</dbReference>
<accession>Q6L0G6</accession>
<evidence type="ECO:0000256" key="4">
    <source>
        <dbReference type="ARBA" id="ARBA00023306"/>
    </source>
</evidence>
<evidence type="ECO:0000256" key="3">
    <source>
        <dbReference type="ARBA" id="ARBA00022829"/>
    </source>
</evidence>
<dbReference type="InterPro" id="IPR036388">
    <property type="entry name" value="WH-like_DNA-bd_sf"/>
</dbReference>
<protein>
    <submittedName>
        <fullName evidence="5">Thiosulfate sulfurtransferase</fullName>
        <ecNumber evidence="5">2.8.1.1</ecNumber>
    </submittedName>
</protein>
<dbReference type="InterPro" id="IPR036390">
    <property type="entry name" value="WH_DNA-bd_sf"/>
</dbReference>
<evidence type="ECO:0000256" key="1">
    <source>
        <dbReference type="ARBA" id="ARBA00022490"/>
    </source>
</evidence>
<keyword evidence="1" id="KW-0963">Cytoplasm</keyword>
<dbReference type="PANTHER" id="PTHR34298">
    <property type="entry name" value="SEGREGATION AND CONDENSATION PROTEIN B"/>
    <property type="match status" value="1"/>
</dbReference>
<dbReference type="SUPFAM" id="SSF46785">
    <property type="entry name" value="Winged helix' DNA-binding domain"/>
    <property type="match status" value="2"/>
</dbReference>
<dbReference type="KEGG" id="pto:PTO0951"/>
<dbReference type="EMBL" id="AE017261">
    <property type="protein sequence ID" value="AAT43536.1"/>
    <property type="molecule type" value="Genomic_DNA"/>
</dbReference>
<dbReference type="AlphaFoldDB" id="Q6L0G6"/>
<sequence length="153" mass="17955">MDDLSRKVEAILYSCEEPLKVSDIADYLKVSNDDVIRAMKLIARSYNEINSTLEIKKIGNKYKIQLSNDFNDVVYPFVKKDLDKRDIAMLSYIYGKPGVIAGELRENFGYNFMESVKKLKAEKLITSHKYRNTFKYHVTKNFYVRFNVKDDKK</sequence>
<dbReference type="STRING" id="263820.PTO0951"/>
<reference evidence="5 6" key="1">
    <citation type="journal article" date="2004" name="Proc. Natl. Acad. Sci. U.S.A.">
        <title>Genome sequence of Picrophilus torridus and its implications for life around pH 0.</title>
        <authorList>
            <person name="Futterer O."/>
            <person name="Angelov A."/>
            <person name="Liesegang H."/>
            <person name="Gottschalk G."/>
            <person name="Schleper C."/>
            <person name="Schepers B."/>
            <person name="Dock C."/>
            <person name="Antranikian G."/>
            <person name="Liebl W."/>
        </authorList>
    </citation>
    <scope>NUCLEOTIDE SEQUENCE [LARGE SCALE GENOMIC DNA]</scope>
    <source>
        <strain evidence="6">ATCC 700027 / DSM 9790 / JCM 10055 / NBRC 100828</strain>
    </source>
</reference>
<dbReference type="GeneID" id="2844189"/>
<dbReference type="InterPro" id="IPR005234">
    <property type="entry name" value="ScpB_csome_segregation"/>
</dbReference>
<gene>
    <name evidence="5" type="ordered locus">PTO0951</name>
</gene>
<evidence type="ECO:0000313" key="5">
    <source>
        <dbReference type="EMBL" id="AAT43536.1"/>
    </source>
</evidence>
<keyword evidence="3" id="KW-0159">Chromosome partition</keyword>
<name>Q6L0G6_PICTO</name>
<dbReference type="eggNOG" id="arCOG02613">
    <property type="taxonomic scope" value="Archaea"/>
</dbReference>
<dbReference type="GO" id="GO:0051304">
    <property type="term" value="P:chromosome separation"/>
    <property type="evidence" value="ECO:0007669"/>
    <property type="project" value="InterPro"/>
</dbReference>
<dbReference type="PaxDb" id="263820-PTO0951"/>
<keyword evidence="5" id="KW-0808">Transferase</keyword>
<dbReference type="GO" id="GO:0004792">
    <property type="term" value="F:thiosulfate-cyanide sulfurtransferase activity"/>
    <property type="evidence" value="ECO:0007669"/>
    <property type="project" value="UniProtKB-EC"/>
</dbReference>
<keyword evidence="2" id="KW-0132">Cell division</keyword>
<dbReference type="RefSeq" id="WP_011177752.1">
    <property type="nucleotide sequence ID" value="NC_005877.1"/>
</dbReference>
<proteinExistence type="predicted"/>
<dbReference type="Proteomes" id="UP000000438">
    <property type="component" value="Chromosome"/>
</dbReference>
<dbReference type="Gene3D" id="1.10.10.10">
    <property type="entry name" value="Winged helix-like DNA-binding domain superfamily/Winged helix DNA-binding domain"/>
    <property type="match status" value="1"/>
</dbReference>
<evidence type="ECO:0000313" key="6">
    <source>
        <dbReference type="Proteomes" id="UP000000438"/>
    </source>
</evidence>
<keyword evidence="4" id="KW-0131">Cell cycle</keyword>
<dbReference type="InParanoid" id="Q6L0G6"/>
<dbReference type="PANTHER" id="PTHR34298:SF2">
    <property type="entry name" value="SEGREGATION AND CONDENSATION PROTEIN B"/>
    <property type="match status" value="1"/>
</dbReference>
<dbReference type="OrthoDB" id="8628at2157"/>
<dbReference type="EC" id="2.8.1.1" evidence="5"/>
<dbReference type="HOGENOM" id="CLU_1709197_0_0_2"/>